<feature type="domain" description="Glucose-6-phosphate dehydrogenase NAD-binding" evidence="8">
    <location>
        <begin position="33"/>
        <end position="214"/>
    </location>
</feature>
<evidence type="ECO:0000259" key="9">
    <source>
        <dbReference type="Pfam" id="PF02781"/>
    </source>
</evidence>
<dbReference type="InterPro" id="IPR001282">
    <property type="entry name" value="G6P_DH"/>
</dbReference>
<dbReference type="GO" id="GO:0005829">
    <property type="term" value="C:cytosol"/>
    <property type="evidence" value="ECO:0007669"/>
    <property type="project" value="TreeGrafter"/>
</dbReference>
<accession>A0A0R2X5V8</accession>
<feature type="non-terminal residue" evidence="10">
    <location>
        <position position="377"/>
    </location>
</feature>
<dbReference type="Gene3D" id="3.30.360.10">
    <property type="entry name" value="Dihydrodipicolinate Reductase, domain 2"/>
    <property type="match status" value="1"/>
</dbReference>
<dbReference type="SUPFAM" id="SSF51735">
    <property type="entry name" value="NAD(P)-binding Rossmann-fold domains"/>
    <property type="match status" value="1"/>
</dbReference>
<evidence type="ECO:0000313" key="10">
    <source>
        <dbReference type="EMBL" id="KRP31449.1"/>
    </source>
</evidence>
<dbReference type="GO" id="GO:0004345">
    <property type="term" value="F:glucose-6-phosphate dehydrogenase activity"/>
    <property type="evidence" value="ECO:0007669"/>
    <property type="project" value="InterPro"/>
</dbReference>
<evidence type="ECO:0000259" key="8">
    <source>
        <dbReference type="Pfam" id="PF00479"/>
    </source>
</evidence>
<comment type="similarity">
    <text evidence="2">Belongs to the glucose-6-phosphate dehydrogenase family.</text>
</comment>
<feature type="region of interest" description="Disordered" evidence="7">
    <location>
        <begin position="1"/>
        <end position="23"/>
    </location>
</feature>
<evidence type="ECO:0000256" key="5">
    <source>
        <dbReference type="ARBA" id="ARBA00023002"/>
    </source>
</evidence>
<dbReference type="InterPro" id="IPR022674">
    <property type="entry name" value="G6P_DH_NAD-bd"/>
</dbReference>
<dbReference type="GO" id="GO:0006006">
    <property type="term" value="P:glucose metabolic process"/>
    <property type="evidence" value="ECO:0007669"/>
    <property type="project" value="UniProtKB-KW"/>
</dbReference>
<dbReference type="UniPathway" id="UPA00115"/>
<keyword evidence="5" id="KW-0560">Oxidoreductase</keyword>
<dbReference type="EMBL" id="LIDM01000339">
    <property type="protein sequence ID" value="KRP31449.1"/>
    <property type="molecule type" value="Genomic_DNA"/>
</dbReference>
<dbReference type="GO" id="GO:0050661">
    <property type="term" value="F:NADP binding"/>
    <property type="evidence" value="ECO:0007669"/>
    <property type="project" value="InterPro"/>
</dbReference>
<gene>
    <name evidence="10" type="ORF">ABS32_07220</name>
</gene>
<keyword evidence="3" id="KW-0313">Glucose metabolism</keyword>
<evidence type="ECO:0000256" key="4">
    <source>
        <dbReference type="ARBA" id="ARBA00022857"/>
    </source>
</evidence>
<keyword evidence="4" id="KW-0521">NADP</keyword>
<dbReference type="Pfam" id="PF02781">
    <property type="entry name" value="G6PD_C"/>
    <property type="match status" value="1"/>
</dbReference>
<dbReference type="Proteomes" id="UP000051557">
    <property type="component" value="Unassembled WGS sequence"/>
</dbReference>
<dbReference type="NCBIfam" id="TIGR00871">
    <property type="entry name" value="zwf"/>
    <property type="match status" value="1"/>
</dbReference>
<dbReference type="AlphaFoldDB" id="A0A0R2X5V8"/>
<reference evidence="10 11" key="1">
    <citation type="submission" date="2015-10" db="EMBL/GenBank/DDBJ databases">
        <title>Metagenome-Assembled Genomes uncover a global brackish microbiome.</title>
        <authorList>
            <person name="Hugerth L.W."/>
            <person name="Larsson J."/>
            <person name="Alneberg J."/>
            <person name="Lindh M.V."/>
            <person name="Legrand C."/>
            <person name="Pinhassi J."/>
            <person name="Andersson A.F."/>
        </authorList>
    </citation>
    <scope>NUCLEOTIDE SEQUENCE [LARGE SCALE GENOMIC DNA]</scope>
    <source>
        <strain evidence="10">BACL9 MAG-120820-bin42</strain>
    </source>
</reference>
<evidence type="ECO:0000256" key="1">
    <source>
        <dbReference type="ARBA" id="ARBA00004937"/>
    </source>
</evidence>
<sequence length="377" mass="42111">MSPASSPSLLPADKNSAGPTPKPDRVLPPFVMVIFGASGDLTTRKLVPALFGLQHEGALPADYSIIGFARRPKTNDDFRKEMKEGLDKFSRLRPIPTEEWKNFTPKLSYHAGNFDDPKAYAELKKTLDELAKNRGLTQHIFYLATAPDYFATVVQQLAQAGLVRPGLPARVVVEKPFGHDLASAQKLVGDLQSCLDESNLFRIDHYLGKETVQNLLYFRFANSIYEPIWNSNLIDNVQITVAEQEGVGTRGAFYDEVGAMRDMVQNHMMQLLSITAMEPPANLTSQSIHDEKVKVLRSITTPKLETIPTSTIRAQYEGYRQSDRVNPNSSTETYAALKVQIDNWRWSGVPFYLRTGKALATRASEIVIVFRRPPAAL</sequence>
<dbReference type="PANTHER" id="PTHR23429:SF0">
    <property type="entry name" value="GLUCOSE-6-PHOSPHATE 1-DEHYDROGENASE"/>
    <property type="match status" value="1"/>
</dbReference>
<dbReference type="PRINTS" id="PR00079">
    <property type="entry name" value="G6PDHDRGNASE"/>
</dbReference>
<proteinExistence type="inferred from homology"/>
<comment type="pathway">
    <text evidence="1">Carbohydrate degradation; pentose phosphate pathway; D-ribulose 5-phosphate from D-glucose 6-phosphate (oxidative stage): step 1/3.</text>
</comment>
<dbReference type="Gene3D" id="3.40.50.720">
    <property type="entry name" value="NAD(P)-binding Rossmann-like Domain"/>
    <property type="match status" value="1"/>
</dbReference>
<dbReference type="Pfam" id="PF00479">
    <property type="entry name" value="G6PD_N"/>
    <property type="match status" value="1"/>
</dbReference>
<feature type="domain" description="Glucose-6-phosphate dehydrogenase C-terminal" evidence="9">
    <location>
        <begin position="217"/>
        <end position="375"/>
    </location>
</feature>
<keyword evidence="6" id="KW-0119">Carbohydrate metabolism</keyword>
<dbReference type="PANTHER" id="PTHR23429">
    <property type="entry name" value="GLUCOSE-6-PHOSPHATE 1-DEHYDROGENASE G6PD"/>
    <property type="match status" value="1"/>
</dbReference>
<organism evidence="10 11">
    <name type="scientific">Verrucomicrobia subdivision 6 bacterium BACL9 MAG-120820-bin42</name>
    <dbReference type="NCBI Taxonomy" id="1655634"/>
    <lineage>
        <taxon>Bacteria</taxon>
        <taxon>Pseudomonadati</taxon>
        <taxon>Verrucomicrobiota</taxon>
        <taxon>Verrucomicrobiia</taxon>
        <taxon>Verrucomicrobiales</taxon>
        <taxon>Verrucomicrobia subdivision 6</taxon>
    </lineage>
</organism>
<comment type="caution">
    <text evidence="10">The sequence shown here is derived from an EMBL/GenBank/DDBJ whole genome shotgun (WGS) entry which is preliminary data.</text>
</comment>
<evidence type="ECO:0000256" key="7">
    <source>
        <dbReference type="SAM" id="MobiDB-lite"/>
    </source>
</evidence>
<dbReference type="SUPFAM" id="SSF55347">
    <property type="entry name" value="Glyceraldehyde-3-phosphate dehydrogenase-like, C-terminal domain"/>
    <property type="match status" value="1"/>
</dbReference>
<dbReference type="InterPro" id="IPR022675">
    <property type="entry name" value="G6P_DH_C"/>
</dbReference>
<feature type="compositionally biased region" description="Low complexity" evidence="7">
    <location>
        <begin position="1"/>
        <end position="12"/>
    </location>
</feature>
<dbReference type="InterPro" id="IPR019796">
    <property type="entry name" value="G6P_DH_AS"/>
</dbReference>
<name>A0A0R2X5V8_9BACT</name>
<dbReference type="InterPro" id="IPR036291">
    <property type="entry name" value="NAD(P)-bd_dom_sf"/>
</dbReference>
<evidence type="ECO:0000313" key="11">
    <source>
        <dbReference type="Proteomes" id="UP000051557"/>
    </source>
</evidence>
<evidence type="ECO:0000256" key="3">
    <source>
        <dbReference type="ARBA" id="ARBA00022526"/>
    </source>
</evidence>
<evidence type="ECO:0000256" key="2">
    <source>
        <dbReference type="ARBA" id="ARBA00009975"/>
    </source>
</evidence>
<evidence type="ECO:0000256" key="6">
    <source>
        <dbReference type="ARBA" id="ARBA00023277"/>
    </source>
</evidence>
<dbReference type="GO" id="GO:0009051">
    <property type="term" value="P:pentose-phosphate shunt, oxidative branch"/>
    <property type="evidence" value="ECO:0007669"/>
    <property type="project" value="TreeGrafter"/>
</dbReference>
<dbReference type="PROSITE" id="PS00069">
    <property type="entry name" value="G6P_DEHYDROGENASE"/>
    <property type="match status" value="1"/>
</dbReference>
<protein>
    <submittedName>
        <fullName evidence="10">Glucose-6-phosphate dehydrogenase</fullName>
    </submittedName>
</protein>